<sequence length="67" mass="7337">MKKKSREGQVGDCKIKKGGASEREITRRLTRGEGWEGGSTKAKENIWGGTVVVRQPQSATSSTRGCW</sequence>
<dbReference type="AlphaFoldDB" id="A0A1Y2I326"/>
<comment type="caution">
    <text evidence="1">The sequence shown here is derived from an EMBL/GenBank/DDBJ whole genome shotgun (WGS) entry which is preliminary data.</text>
</comment>
<proteinExistence type="predicted"/>
<evidence type="ECO:0000313" key="1">
    <source>
        <dbReference type="EMBL" id="ORZ41265.1"/>
    </source>
</evidence>
<evidence type="ECO:0000313" key="2">
    <source>
        <dbReference type="Proteomes" id="UP000193411"/>
    </source>
</evidence>
<accession>A0A1Y2I326</accession>
<reference evidence="1 2" key="1">
    <citation type="submission" date="2016-07" db="EMBL/GenBank/DDBJ databases">
        <title>Pervasive Adenine N6-methylation of Active Genes in Fungi.</title>
        <authorList>
            <consortium name="DOE Joint Genome Institute"/>
            <person name="Mondo S.J."/>
            <person name="Dannebaum R.O."/>
            <person name="Kuo R.C."/>
            <person name="Labutti K."/>
            <person name="Haridas S."/>
            <person name="Kuo A."/>
            <person name="Salamov A."/>
            <person name="Ahrendt S.R."/>
            <person name="Lipzen A."/>
            <person name="Sullivan W."/>
            <person name="Andreopoulos W.B."/>
            <person name="Clum A."/>
            <person name="Lindquist E."/>
            <person name="Daum C."/>
            <person name="Ramamoorthy G.K."/>
            <person name="Gryganskyi A."/>
            <person name="Culley D."/>
            <person name="Magnuson J.K."/>
            <person name="James T.Y."/>
            <person name="O'Malley M.A."/>
            <person name="Stajich J.E."/>
            <person name="Spatafora J.W."/>
            <person name="Visel A."/>
            <person name="Grigoriev I.V."/>
        </authorList>
    </citation>
    <scope>NUCLEOTIDE SEQUENCE [LARGE SCALE GENOMIC DNA]</scope>
    <source>
        <strain evidence="1 2">PL171</strain>
    </source>
</reference>
<dbReference type="Proteomes" id="UP000193411">
    <property type="component" value="Unassembled WGS sequence"/>
</dbReference>
<dbReference type="EMBL" id="MCFL01000001">
    <property type="protein sequence ID" value="ORZ41265.1"/>
    <property type="molecule type" value="Genomic_DNA"/>
</dbReference>
<protein>
    <submittedName>
        <fullName evidence="1">Uncharacterized protein</fullName>
    </submittedName>
</protein>
<keyword evidence="2" id="KW-1185">Reference proteome</keyword>
<name>A0A1Y2I326_9FUNG</name>
<organism evidence="1 2">
    <name type="scientific">Catenaria anguillulae PL171</name>
    <dbReference type="NCBI Taxonomy" id="765915"/>
    <lineage>
        <taxon>Eukaryota</taxon>
        <taxon>Fungi</taxon>
        <taxon>Fungi incertae sedis</taxon>
        <taxon>Blastocladiomycota</taxon>
        <taxon>Blastocladiomycetes</taxon>
        <taxon>Blastocladiales</taxon>
        <taxon>Catenariaceae</taxon>
        <taxon>Catenaria</taxon>
    </lineage>
</organism>
<gene>
    <name evidence="1" type="ORF">BCR44DRAFT_1422471</name>
</gene>